<accession>C9ZFC2</accession>
<dbReference type="Proteomes" id="UP000001444">
    <property type="component" value="Chromosome"/>
</dbReference>
<dbReference type="KEGG" id="scb:SCAB_48571"/>
<organism evidence="2 3">
    <name type="scientific">Streptomyces scabiei (strain 87.22)</name>
    <dbReference type="NCBI Taxonomy" id="680198"/>
    <lineage>
        <taxon>Bacteria</taxon>
        <taxon>Bacillati</taxon>
        <taxon>Actinomycetota</taxon>
        <taxon>Actinomycetes</taxon>
        <taxon>Kitasatosporales</taxon>
        <taxon>Streptomycetaceae</taxon>
        <taxon>Streptomyces</taxon>
    </lineage>
</organism>
<reference evidence="2 3" key="1">
    <citation type="journal article" date="2010" name="Mol. Plant Microbe Interact.">
        <title>Streptomyces scabies 87-22 contains a coronafacic acid-like biosynthetic cluster that contributes to plant-microbe interactions.</title>
        <authorList>
            <person name="Bignell D.R."/>
            <person name="Seipke R.F."/>
            <person name="Huguet-Tapia J.C."/>
            <person name="Chambers A.H."/>
            <person name="Parry R.J."/>
            <person name="Loria R."/>
        </authorList>
    </citation>
    <scope>NUCLEOTIDE SEQUENCE [LARGE SCALE GENOMIC DNA]</scope>
    <source>
        <strain evidence="2 3">87.22</strain>
    </source>
</reference>
<sequence length="112" mass="11950">MSTSTAVRRKALSVAEALALPVMFDVWPTVGQALDIGRTATYQLAREDALPIPCIRVGRQLRARRSDLLNFLGLQDQAAAEVESAASAEENDDAPGVEPGAPVERSTQSTSK</sequence>
<dbReference type="HOGENOM" id="CLU_2144519_0_0_11"/>
<evidence type="ECO:0000313" key="2">
    <source>
        <dbReference type="EMBL" id="CBG71908.1"/>
    </source>
</evidence>
<keyword evidence="3" id="KW-1185">Reference proteome</keyword>
<feature type="region of interest" description="Disordered" evidence="1">
    <location>
        <begin position="82"/>
        <end position="112"/>
    </location>
</feature>
<dbReference type="RefSeq" id="WP_013002496.1">
    <property type="nucleotide sequence ID" value="NC_013929.1"/>
</dbReference>
<protein>
    <recommendedName>
        <fullName evidence="4">Helix-turn-helix domain-containing protein</fullName>
    </recommendedName>
</protein>
<proteinExistence type="predicted"/>
<dbReference type="EMBL" id="FN554889">
    <property type="protein sequence ID" value="CBG71908.1"/>
    <property type="molecule type" value="Genomic_DNA"/>
</dbReference>
<evidence type="ECO:0008006" key="4">
    <source>
        <dbReference type="Google" id="ProtNLM"/>
    </source>
</evidence>
<dbReference type="eggNOG" id="ENOG5032CNK">
    <property type="taxonomic scope" value="Bacteria"/>
</dbReference>
<evidence type="ECO:0000256" key="1">
    <source>
        <dbReference type="SAM" id="MobiDB-lite"/>
    </source>
</evidence>
<evidence type="ECO:0000313" key="3">
    <source>
        <dbReference type="Proteomes" id="UP000001444"/>
    </source>
</evidence>
<dbReference type="GeneID" id="24313613"/>
<name>C9ZFC2_STRSW</name>
<gene>
    <name evidence="2" type="ordered locus">SCAB_48571</name>
</gene>
<dbReference type="AlphaFoldDB" id="C9ZFC2"/>
<dbReference type="STRING" id="680198.SCAB_48571"/>